<protein>
    <submittedName>
        <fullName evidence="1">Uncharacterized protein</fullName>
    </submittedName>
</protein>
<dbReference type="EMBL" id="KN846957">
    <property type="protein sequence ID" value="KIW71442.1"/>
    <property type="molecule type" value="Genomic_DNA"/>
</dbReference>
<accession>A0A0D2EAY2</accession>
<proteinExistence type="predicted"/>
<gene>
    <name evidence="1" type="ORF">PV04_03611</name>
</gene>
<evidence type="ECO:0000313" key="1">
    <source>
        <dbReference type="EMBL" id="KIW71442.1"/>
    </source>
</evidence>
<sequence length="100" mass="11491">MRMNRVSVTEARESRHPIMERRFESASHGIRDILLQTPLVSGTPYLFEVLIANTPGRERQGLWTLASVDLWFQSFPRPLVSAASAYDVRAHTRRGVKERL</sequence>
<evidence type="ECO:0000313" key="2">
    <source>
        <dbReference type="Proteomes" id="UP000054266"/>
    </source>
</evidence>
<organism evidence="1 2">
    <name type="scientific">Phialophora macrospora</name>
    <dbReference type="NCBI Taxonomy" id="1851006"/>
    <lineage>
        <taxon>Eukaryota</taxon>
        <taxon>Fungi</taxon>
        <taxon>Dikarya</taxon>
        <taxon>Ascomycota</taxon>
        <taxon>Pezizomycotina</taxon>
        <taxon>Eurotiomycetes</taxon>
        <taxon>Chaetothyriomycetidae</taxon>
        <taxon>Chaetothyriales</taxon>
        <taxon>Herpotrichiellaceae</taxon>
        <taxon>Phialophora</taxon>
    </lineage>
</organism>
<dbReference type="HOGENOM" id="CLU_2305742_0_0_1"/>
<dbReference type="Proteomes" id="UP000054266">
    <property type="component" value="Unassembled WGS sequence"/>
</dbReference>
<name>A0A0D2EAY2_9EURO</name>
<dbReference type="AlphaFoldDB" id="A0A0D2EAY2"/>
<reference evidence="1 2" key="1">
    <citation type="submission" date="2015-01" db="EMBL/GenBank/DDBJ databases">
        <title>The Genome Sequence of Capronia semiimmersa CBS27337.</title>
        <authorList>
            <consortium name="The Broad Institute Genomics Platform"/>
            <person name="Cuomo C."/>
            <person name="de Hoog S."/>
            <person name="Gorbushina A."/>
            <person name="Stielow B."/>
            <person name="Teixiera M."/>
            <person name="Abouelleil A."/>
            <person name="Chapman S.B."/>
            <person name="Priest M."/>
            <person name="Young S.K."/>
            <person name="Wortman J."/>
            <person name="Nusbaum C."/>
            <person name="Birren B."/>
        </authorList>
    </citation>
    <scope>NUCLEOTIDE SEQUENCE [LARGE SCALE GENOMIC DNA]</scope>
    <source>
        <strain evidence="1 2">CBS 27337</strain>
    </source>
</reference>
<keyword evidence="2" id="KW-1185">Reference proteome</keyword>